<gene>
    <name evidence="2" type="ORF">HK097_000251</name>
</gene>
<comment type="caution">
    <text evidence="2">The sequence shown here is derived from an EMBL/GenBank/DDBJ whole genome shotgun (WGS) entry which is preliminary data.</text>
</comment>
<reference evidence="2" key="1">
    <citation type="submission" date="2020-05" db="EMBL/GenBank/DDBJ databases">
        <title>Phylogenomic resolution of chytrid fungi.</title>
        <authorList>
            <person name="Stajich J.E."/>
            <person name="Amses K."/>
            <person name="Simmons R."/>
            <person name="Seto K."/>
            <person name="Myers J."/>
            <person name="Bonds A."/>
            <person name="Quandt C.A."/>
            <person name="Barry K."/>
            <person name="Liu P."/>
            <person name="Grigoriev I."/>
            <person name="Longcore J.E."/>
            <person name="James T.Y."/>
        </authorList>
    </citation>
    <scope>NUCLEOTIDE SEQUENCE</scope>
    <source>
        <strain evidence="2">JEL0318</strain>
    </source>
</reference>
<protein>
    <submittedName>
        <fullName evidence="2">Uncharacterized protein</fullName>
    </submittedName>
</protein>
<name>A0AAD5X733_9FUNG</name>
<evidence type="ECO:0000313" key="2">
    <source>
        <dbReference type="EMBL" id="KAJ3054956.1"/>
    </source>
</evidence>
<feature type="region of interest" description="Disordered" evidence="1">
    <location>
        <begin position="32"/>
        <end position="82"/>
    </location>
</feature>
<organism evidence="2 3">
    <name type="scientific">Rhizophlyctis rosea</name>
    <dbReference type="NCBI Taxonomy" id="64517"/>
    <lineage>
        <taxon>Eukaryota</taxon>
        <taxon>Fungi</taxon>
        <taxon>Fungi incertae sedis</taxon>
        <taxon>Chytridiomycota</taxon>
        <taxon>Chytridiomycota incertae sedis</taxon>
        <taxon>Chytridiomycetes</taxon>
        <taxon>Rhizophlyctidales</taxon>
        <taxon>Rhizophlyctidaceae</taxon>
        <taxon>Rhizophlyctis</taxon>
    </lineage>
</organism>
<proteinExistence type="predicted"/>
<accession>A0AAD5X733</accession>
<dbReference type="Proteomes" id="UP001212841">
    <property type="component" value="Unassembled WGS sequence"/>
</dbReference>
<evidence type="ECO:0000313" key="3">
    <source>
        <dbReference type="Proteomes" id="UP001212841"/>
    </source>
</evidence>
<keyword evidence="3" id="KW-1185">Reference proteome</keyword>
<evidence type="ECO:0000256" key="1">
    <source>
        <dbReference type="SAM" id="MobiDB-lite"/>
    </source>
</evidence>
<sequence length="82" mass="8992">MDTSAHGLETDAQAHANIQRHYNNKDVGYQVIDKGGPMPNEKQYNESTSGGRSAAERMKQVHLANMAEKAPDNQIPQEKGGQ</sequence>
<dbReference type="AlphaFoldDB" id="A0AAD5X733"/>
<dbReference type="EMBL" id="JADGJD010000103">
    <property type="protein sequence ID" value="KAJ3054956.1"/>
    <property type="molecule type" value="Genomic_DNA"/>
</dbReference>